<evidence type="ECO:0000256" key="1">
    <source>
        <dbReference type="SAM" id="Phobius"/>
    </source>
</evidence>
<dbReference type="EMBL" id="JACETU010000007">
    <property type="protein sequence ID" value="KAF7424704.1"/>
    <property type="molecule type" value="Genomic_DNA"/>
</dbReference>
<evidence type="ECO:0000313" key="3">
    <source>
        <dbReference type="Proteomes" id="UP000623687"/>
    </source>
</evidence>
<dbReference type="VEuPathDB" id="FungiDB:PC9H_010015"/>
<dbReference type="RefSeq" id="XP_036628898.1">
    <property type="nucleotide sequence ID" value="XM_036779509.1"/>
</dbReference>
<keyword evidence="3" id="KW-1185">Reference proteome</keyword>
<gene>
    <name evidence="2" type="ORF">PC9H_010015</name>
</gene>
<sequence length="76" mass="8307">MAATEIFQTIAKIWLAFVGFICSLFSKSSKHEDDAKPPILPLTANKPVANHGAPELARMHMHIEEAASAYSPAWLS</sequence>
<dbReference type="AlphaFoldDB" id="A0A8H7DNH7"/>
<keyword evidence="1" id="KW-0812">Transmembrane</keyword>
<evidence type="ECO:0000313" key="2">
    <source>
        <dbReference type="EMBL" id="KAF7424704.1"/>
    </source>
</evidence>
<organism evidence="2 3">
    <name type="scientific">Pleurotus ostreatus</name>
    <name type="common">Oyster mushroom</name>
    <name type="synonym">White-rot fungus</name>
    <dbReference type="NCBI Taxonomy" id="5322"/>
    <lineage>
        <taxon>Eukaryota</taxon>
        <taxon>Fungi</taxon>
        <taxon>Dikarya</taxon>
        <taxon>Basidiomycota</taxon>
        <taxon>Agaricomycotina</taxon>
        <taxon>Agaricomycetes</taxon>
        <taxon>Agaricomycetidae</taxon>
        <taxon>Agaricales</taxon>
        <taxon>Pleurotineae</taxon>
        <taxon>Pleurotaceae</taxon>
        <taxon>Pleurotus</taxon>
    </lineage>
</organism>
<reference evidence="2" key="1">
    <citation type="submission" date="2019-07" db="EMBL/GenBank/DDBJ databases">
        <authorList>
            <person name="Palmer J.M."/>
        </authorList>
    </citation>
    <scope>NUCLEOTIDE SEQUENCE</scope>
    <source>
        <strain evidence="2">PC9</strain>
    </source>
</reference>
<proteinExistence type="predicted"/>
<comment type="caution">
    <text evidence="2">The sequence shown here is derived from an EMBL/GenBank/DDBJ whole genome shotgun (WGS) entry which is preliminary data.</text>
</comment>
<keyword evidence="1" id="KW-1133">Transmembrane helix</keyword>
<dbReference type="Proteomes" id="UP000623687">
    <property type="component" value="Unassembled WGS sequence"/>
</dbReference>
<feature type="transmembrane region" description="Helical" evidence="1">
    <location>
        <begin position="6"/>
        <end position="26"/>
    </location>
</feature>
<protein>
    <submittedName>
        <fullName evidence="2">Uncharacterized protein</fullName>
    </submittedName>
</protein>
<accession>A0A8H7DNH7</accession>
<dbReference type="GeneID" id="59379833"/>
<name>A0A8H7DNH7_PLEOS</name>
<keyword evidence="1" id="KW-0472">Membrane</keyword>